<keyword evidence="3" id="KW-0238">DNA-binding</keyword>
<feature type="domain" description="WRKY" evidence="6">
    <location>
        <begin position="112"/>
        <end position="180"/>
    </location>
</feature>
<evidence type="ECO:0000313" key="8">
    <source>
        <dbReference type="Proteomes" id="UP000655225"/>
    </source>
</evidence>
<dbReference type="OMA" id="CHEMTTK"/>
<dbReference type="SUPFAM" id="SSF118290">
    <property type="entry name" value="WRKY DNA-binding domain"/>
    <property type="match status" value="1"/>
</dbReference>
<dbReference type="GO" id="GO:0005634">
    <property type="term" value="C:nucleus"/>
    <property type="evidence" value="ECO:0007669"/>
    <property type="project" value="UniProtKB-SubCell"/>
</dbReference>
<gene>
    <name evidence="7" type="ORF">HHK36_016010</name>
</gene>
<dbReference type="AlphaFoldDB" id="A0A834Z2R1"/>
<dbReference type="Gene3D" id="2.20.25.80">
    <property type="entry name" value="WRKY domain"/>
    <property type="match status" value="1"/>
</dbReference>
<keyword evidence="2" id="KW-0805">Transcription regulation</keyword>
<dbReference type="PROSITE" id="PS50811">
    <property type="entry name" value="WRKY"/>
    <property type="match status" value="1"/>
</dbReference>
<keyword evidence="4" id="KW-0804">Transcription</keyword>
<dbReference type="InterPro" id="IPR044810">
    <property type="entry name" value="WRKY_plant"/>
</dbReference>
<evidence type="ECO:0000256" key="4">
    <source>
        <dbReference type="ARBA" id="ARBA00023163"/>
    </source>
</evidence>
<dbReference type="EMBL" id="JABCRI010000011">
    <property type="protein sequence ID" value="KAF8397103.1"/>
    <property type="molecule type" value="Genomic_DNA"/>
</dbReference>
<evidence type="ECO:0000256" key="5">
    <source>
        <dbReference type="ARBA" id="ARBA00023242"/>
    </source>
</evidence>
<evidence type="ECO:0000256" key="3">
    <source>
        <dbReference type="ARBA" id="ARBA00023125"/>
    </source>
</evidence>
<accession>A0A834Z2R1</accession>
<keyword evidence="8" id="KW-1185">Reference proteome</keyword>
<evidence type="ECO:0000313" key="7">
    <source>
        <dbReference type="EMBL" id="KAF8397103.1"/>
    </source>
</evidence>
<sequence>MDRQKAMEELVQGREFATQLQNLLHNPLGGDGLVSAKDLVLKIMRSFTDTISLLNFIESGEVSHNLAGTHLSSPCCHDRIYEDSGESRKIPPFKDRRGGFKRRKTSVTWTKVSPTPIDDGHAWRKYGQKEILNAKYPRNYYRCTHRDEQDCQATKQVQKTDEDPPVYRTTYMGHHTCKDPLIRAHHELIVDSNLLSFESNMAPSKQDHPFFSSFSSSIKQEHREEIVMSDDLTHYLSLDYLLSPPPPDLATLESSGPTTMLSSTPAGSDHGDVISGVYSCTTSSDSLDLGGFMVGSVDFGDVLHFD</sequence>
<protein>
    <recommendedName>
        <fullName evidence="6">WRKY domain-containing protein</fullName>
    </recommendedName>
</protein>
<organism evidence="7 8">
    <name type="scientific">Tetracentron sinense</name>
    <name type="common">Spur-leaf</name>
    <dbReference type="NCBI Taxonomy" id="13715"/>
    <lineage>
        <taxon>Eukaryota</taxon>
        <taxon>Viridiplantae</taxon>
        <taxon>Streptophyta</taxon>
        <taxon>Embryophyta</taxon>
        <taxon>Tracheophyta</taxon>
        <taxon>Spermatophyta</taxon>
        <taxon>Magnoliopsida</taxon>
        <taxon>Trochodendrales</taxon>
        <taxon>Trochodendraceae</taxon>
        <taxon>Tetracentron</taxon>
    </lineage>
</organism>
<dbReference type="Pfam" id="PF03106">
    <property type="entry name" value="WRKY"/>
    <property type="match status" value="1"/>
</dbReference>
<dbReference type="SMART" id="SM00774">
    <property type="entry name" value="WRKY"/>
    <property type="match status" value="1"/>
</dbReference>
<evidence type="ECO:0000256" key="1">
    <source>
        <dbReference type="ARBA" id="ARBA00004123"/>
    </source>
</evidence>
<name>A0A834Z2R1_TETSI</name>
<dbReference type="InterPro" id="IPR036576">
    <property type="entry name" value="WRKY_dom_sf"/>
</dbReference>
<evidence type="ECO:0000259" key="6">
    <source>
        <dbReference type="PROSITE" id="PS50811"/>
    </source>
</evidence>
<dbReference type="InterPro" id="IPR003657">
    <property type="entry name" value="WRKY_dom"/>
</dbReference>
<comment type="subcellular location">
    <subcellularLocation>
        <location evidence="1">Nucleus</location>
    </subcellularLocation>
</comment>
<dbReference type="OrthoDB" id="2021064at2759"/>
<dbReference type="GO" id="GO:0003700">
    <property type="term" value="F:DNA-binding transcription factor activity"/>
    <property type="evidence" value="ECO:0007669"/>
    <property type="project" value="InterPro"/>
</dbReference>
<reference evidence="7 8" key="1">
    <citation type="submission" date="2020-04" db="EMBL/GenBank/DDBJ databases">
        <title>Plant Genome Project.</title>
        <authorList>
            <person name="Zhang R.-G."/>
        </authorList>
    </citation>
    <scope>NUCLEOTIDE SEQUENCE [LARGE SCALE GENOMIC DNA]</scope>
    <source>
        <strain evidence="7">YNK0</strain>
        <tissue evidence="7">Leaf</tissue>
    </source>
</reference>
<dbReference type="Proteomes" id="UP000655225">
    <property type="component" value="Unassembled WGS sequence"/>
</dbReference>
<dbReference type="GO" id="GO:0043565">
    <property type="term" value="F:sequence-specific DNA binding"/>
    <property type="evidence" value="ECO:0007669"/>
    <property type="project" value="InterPro"/>
</dbReference>
<dbReference type="PANTHER" id="PTHR31282">
    <property type="entry name" value="WRKY TRANSCRIPTION FACTOR 21-RELATED"/>
    <property type="match status" value="1"/>
</dbReference>
<keyword evidence="5" id="KW-0539">Nucleus</keyword>
<comment type="caution">
    <text evidence="7">The sequence shown here is derived from an EMBL/GenBank/DDBJ whole genome shotgun (WGS) entry which is preliminary data.</text>
</comment>
<evidence type="ECO:0000256" key="2">
    <source>
        <dbReference type="ARBA" id="ARBA00023015"/>
    </source>
</evidence>
<proteinExistence type="predicted"/>